<keyword evidence="9 11" id="KW-0067">ATP-binding</keyword>
<evidence type="ECO:0000256" key="3">
    <source>
        <dbReference type="ARBA" id="ARBA00012411"/>
    </source>
</evidence>
<dbReference type="Gene3D" id="1.10.510.10">
    <property type="entry name" value="Transferase(Phosphotransferase) domain 1"/>
    <property type="match status" value="1"/>
</dbReference>
<keyword evidence="6" id="KW-0808">Transferase</keyword>
<dbReference type="InterPro" id="IPR011009">
    <property type="entry name" value="Kinase-like_dom_sf"/>
</dbReference>
<evidence type="ECO:0000256" key="5">
    <source>
        <dbReference type="ARBA" id="ARBA00022553"/>
    </source>
</evidence>
<accession>A0A315W6S8</accession>
<comment type="cofactor">
    <cofactor evidence="1">
        <name>Mg(2+)</name>
        <dbReference type="ChEBI" id="CHEBI:18420"/>
    </cofactor>
</comment>
<evidence type="ECO:0000313" key="14">
    <source>
        <dbReference type="Proteomes" id="UP000250572"/>
    </source>
</evidence>
<dbReference type="GO" id="GO:0004707">
    <property type="term" value="F:MAP kinase activity"/>
    <property type="evidence" value="ECO:0007669"/>
    <property type="project" value="UniProtKB-EC"/>
</dbReference>
<dbReference type="Proteomes" id="UP000250572">
    <property type="component" value="Unassembled WGS sequence"/>
</dbReference>
<feature type="binding site" evidence="11">
    <location>
        <position position="55"/>
    </location>
    <ligand>
        <name>ATP</name>
        <dbReference type="ChEBI" id="CHEBI:30616"/>
    </ligand>
</feature>
<feature type="domain" description="Protein kinase" evidence="12">
    <location>
        <begin position="25"/>
        <end position="349"/>
    </location>
</feature>
<evidence type="ECO:0000256" key="2">
    <source>
        <dbReference type="ARBA" id="ARBA00008832"/>
    </source>
</evidence>
<dbReference type="SUPFAM" id="SSF56112">
    <property type="entry name" value="Protein kinase-like (PK-like)"/>
    <property type="match status" value="1"/>
</dbReference>
<keyword evidence="5" id="KW-0597">Phosphoprotein</keyword>
<evidence type="ECO:0000256" key="9">
    <source>
        <dbReference type="ARBA" id="ARBA00022840"/>
    </source>
</evidence>
<proteinExistence type="inferred from homology"/>
<dbReference type="InterPro" id="IPR017441">
    <property type="entry name" value="Protein_kinase_ATP_BS"/>
</dbReference>
<dbReference type="PANTHER" id="PTHR24055">
    <property type="entry name" value="MITOGEN-ACTIVATED PROTEIN KINASE"/>
    <property type="match status" value="1"/>
</dbReference>
<keyword evidence="10" id="KW-0346">Stress response</keyword>
<dbReference type="PROSITE" id="PS00107">
    <property type="entry name" value="PROTEIN_KINASE_ATP"/>
    <property type="match status" value="1"/>
</dbReference>
<name>A0A315W6S8_GAMAF</name>
<dbReference type="Gene3D" id="3.30.200.20">
    <property type="entry name" value="Phosphorylase Kinase, domain 1"/>
    <property type="match status" value="1"/>
</dbReference>
<dbReference type="STRING" id="33528.ENSGAFP00000004335"/>
<dbReference type="InterPro" id="IPR050117">
    <property type="entry name" value="MAPK"/>
</dbReference>
<dbReference type="GO" id="GO:0005524">
    <property type="term" value="F:ATP binding"/>
    <property type="evidence" value="ECO:0007669"/>
    <property type="project" value="UniProtKB-UniRule"/>
</dbReference>
<dbReference type="SMART" id="SM00220">
    <property type="entry name" value="S_TKc"/>
    <property type="match status" value="1"/>
</dbReference>
<organism evidence="13 14">
    <name type="scientific">Gambusia affinis</name>
    <name type="common">Western mosquitofish</name>
    <name type="synonym">Heterandria affinis</name>
    <dbReference type="NCBI Taxonomy" id="33528"/>
    <lineage>
        <taxon>Eukaryota</taxon>
        <taxon>Metazoa</taxon>
        <taxon>Chordata</taxon>
        <taxon>Craniata</taxon>
        <taxon>Vertebrata</taxon>
        <taxon>Euteleostomi</taxon>
        <taxon>Actinopterygii</taxon>
        <taxon>Neopterygii</taxon>
        <taxon>Teleostei</taxon>
        <taxon>Neoteleostei</taxon>
        <taxon>Acanthomorphata</taxon>
        <taxon>Ovalentaria</taxon>
        <taxon>Atherinomorphae</taxon>
        <taxon>Cyprinodontiformes</taxon>
        <taxon>Poeciliidae</taxon>
        <taxon>Poeciliinae</taxon>
        <taxon>Gambusia</taxon>
    </lineage>
</organism>
<protein>
    <recommendedName>
        <fullName evidence="3">mitogen-activated protein kinase</fullName>
        <ecNumber evidence="3">2.7.11.24</ecNumber>
    </recommendedName>
</protein>
<evidence type="ECO:0000256" key="8">
    <source>
        <dbReference type="ARBA" id="ARBA00022777"/>
    </source>
</evidence>
<dbReference type="FunFam" id="3.30.200.20:FF:000769">
    <property type="entry name" value="Mitogen-activated protein kinase 14"/>
    <property type="match status" value="1"/>
</dbReference>
<gene>
    <name evidence="13" type="ORF">CCH79_00010717</name>
</gene>
<evidence type="ECO:0000256" key="7">
    <source>
        <dbReference type="ARBA" id="ARBA00022741"/>
    </source>
</evidence>
<evidence type="ECO:0000256" key="6">
    <source>
        <dbReference type="ARBA" id="ARBA00022679"/>
    </source>
</evidence>
<dbReference type="EC" id="2.7.11.24" evidence="3"/>
<dbReference type="PROSITE" id="PS01351">
    <property type="entry name" value="MAPK"/>
    <property type="match status" value="1"/>
</dbReference>
<dbReference type="FunFam" id="1.10.510.10:FF:000563">
    <property type="entry name" value="Mitogen-activated protein kinase"/>
    <property type="match status" value="1"/>
</dbReference>
<dbReference type="PROSITE" id="PS50011">
    <property type="entry name" value="PROTEIN_KINASE_DOM"/>
    <property type="match status" value="1"/>
</dbReference>
<keyword evidence="8" id="KW-0418">Kinase</keyword>
<evidence type="ECO:0000256" key="1">
    <source>
        <dbReference type="ARBA" id="ARBA00001946"/>
    </source>
</evidence>
<dbReference type="Pfam" id="PF00069">
    <property type="entry name" value="Pkinase"/>
    <property type="match status" value="1"/>
</dbReference>
<dbReference type="InterPro" id="IPR000719">
    <property type="entry name" value="Prot_kinase_dom"/>
</dbReference>
<evidence type="ECO:0000256" key="10">
    <source>
        <dbReference type="ARBA" id="ARBA00023016"/>
    </source>
</evidence>
<dbReference type="EMBL" id="NHOQ01000318">
    <property type="protein sequence ID" value="PWA31050.1"/>
    <property type="molecule type" value="Genomic_DNA"/>
</dbReference>
<dbReference type="AlphaFoldDB" id="A0A315W6S8"/>
<comment type="caution">
    <text evidence="13">The sequence shown here is derived from an EMBL/GenBank/DDBJ whole genome shotgun (WGS) entry which is preliminary data.</text>
</comment>
<sequence length="397" mass="45926">MSQKERSGFYLQEVNKTIWEVPRRYQDLSPVGSGAYGSVCSAYDEKLGLKVAVKKLSRPFQSIIHAKRTYRELRLLKHMKHENVIGLLDVFSPATSLKEFKDVYLVTHLMGADLNNIVKCQKLSDDHVQFLIYQILRGLKYIHSAGIIHRDLKPGNLAVNEDCELKILDFGLARHTDDEMTGYVATRWYRAPEIMLNWMHYNMTVDIWSVGCIMAELLTGKTLFPGSDRILSMRRRAVIRSTGCLSFILLWKKLRCIGRDFLLDTNFLDINQLQQIMRLTGTPPAALINRMPSHEARNYVSSLPPMPKRNFTHVFIGANPQAVDLLEKMLVLDSDKRITATEALEHPYFSQYHDPEDEPEAEPYDQSFESRELEIDEWKRLTYEEVCSFVPPDYMED</sequence>
<reference evidence="13 14" key="1">
    <citation type="journal article" date="2018" name="G3 (Bethesda)">
        <title>A High-Quality Reference Genome for the Invasive Mosquitofish Gambusia affinis Using a Chicago Library.</title>
        <authorList>
            <person name="Hoffberg S.L."/>
            <person name="Troendle N.J."/>
            <person name="Glenn T.C."/>
            <person name="Mahmud O."/>
            <person name="Louha S."/>
            <person name="Chalopin D."/>
            <person name="Bennetzen J.L."/>
            <person name="Mauricio R."/>
        </authorList>
    </citation>
    <scope>NUCLEOTIDE SEQUENCE [LARGE SCALE GENOMIC DNA]</scope>
    <source>
        <strain evidence="13">NE01/NJP1002.9</strain>
        <tissue evidence="13">Muscle</tissue>
    </source>
</reference>
<evidence type="ECO:0000313" key="13">
    <source>
        <dbReference type="EMBL" id="PWA31050.1"/>
    </source>
</evidence>
<keyword evidence="7 11" id="KW-0547">Nucleotide-binding</keyword>
<evidence type="ECO:0000256" key="4">
    <source>
        <dbReference type="ARBA" id="ARBA00022527"/>
    </source>
</evidence>
<evidence type="ECO:0000259" key="12">
    <source>
        <dbReference type="PROSITE" id="PS50011"/>
    </source>
</evidence>
<comment type="similarity">
    <text evidence="2">Belongs to the protein kinase superfamily. CMGC Ser/Thr protein kinase family. MAP kinase subfamily.</text>
</comment>
<evidence type="ECO:0000256" key="11">
    <source>
        <dbReference type="PROSITE-ProRule" id="PRU10141"/>
    </source>
</evidence>
<keyword evidence="14" id="KW-1185">Reference proteome</keyword>
<dbReference type="InterPro" id="IPR003527">
    <property type="entry name" value="MAP_kinase_CS"/>
</dbReference>
<keyword evidence="4" id="KW-0723">Serine/threonine-protein kinase</keyword>